<evidence type="ECO:0000313" key="2">
    <source>
        <dbReference type="Proteomes" id="UP001233999"/>
    </source>
</evidence>
<protein>
    <submittedName>
        <fullName evidence="1">Uncharacterized protein</fullName>
    </submittedName>
</protein>
<evidence type="ECO:0000313" key="1">
    <source>
        <dbReference type="EMBL" id="KAJ9581663.1"/>
    </source>
</evidence>
<dbReference type="Proteomes" id="UP001233999">
    <property type="component" value="Unassembled WGS sequence"/>
</dbReference>
<dbReference type="EMBL" id="JASPKZ010007870">
    <property type="protein sequence ID" value="KAJ9581663.1"/>
    <property type="molecule type" value="Genomic_DNA"/>
</dbReference>
<dbReference type="AlphaFoldDB" id="A0AAD7ZKR6"/>
<comment type="caution">
    <text evidence="1">The sequence shown here is derived from an EMBL/GenBank/DDBJ whole genome shotgun (WGS) entry which is preliminary data.</text>
</comment>
<reference evidence="1" key="2">
    <citation type="submission" date="2023-05" db="EMBL/GenBank/DDBJ databases">
        <authorList>
            <person name="Fouks B."/>
        </authorList>
    </citation>
    <scope>NUCLEOTIDE SEQUENCE</scope>
    <source>
        <strain evidence="1">Stay&amp;Tobe</strain>
        <tissue evidence="1">Testes</tissue>
    </source>
</reference>
<proteinExistence type="predicted"/>
<gene>
    <name evidence="1" type="ORF">L9F63_023159</name>
</gene>
<organism evidence="1 2">
    <name type="scientific">Diploptera punctata</name>
    <name type="common">Pacific beetle cockroach</name>
    <dbReference type="NCBI Taxonomy" id="6984"/>
    <lineage>
        <taxon>Eukaryota</taxon>
        <taxon>Metazoa</taxon>
        <taxon>Ecdysozoa</taxon>
        <taxon>Arthropoda</taxon>
        <taxon>Hexapoda</taxon>
        <taxon>Insecta</taxon>
        <taxon>Pterygota</taxon>
        <taxon>Neoptera</taxon>
        <taxon>Polyneoptera</taxon>
        <taxon>Dictyoptera</taxon>
        <taxon>Blattodea</taxon>
        <taxon>Blaberoidea</taxon>
        <taxon>Blaberidae</taxon>
        <taxon>Diplopterinae</taxon>
        <taxon>Diploptera</taxon>
    </lineage>
</organism>
<accession>A0AAD7ZKR6</accession>
<name>A0AAD7ZKR6_DIPPU</name>
<sequence length="69" mass="7971">PLGKSFQNVPYPFSTNIGLKSALEYVVLFHFLTRDMTSHIFLRMTDNITTASKGKVSQWKIEKTFFVKD</sequence>
<reference evidence="1" key="1">
    <citation type="journal article" date="2023" name="IScience">
        <title>Live-bearing cockroach genome reveals convergent evolutionary mechanisms linked to viviparity in insects and beyond.</title>
        <authorList>
            <person name="Fouks B."/>
            <person name="Harrison M.C."/>
            <person name="Mikhailova A.A."/>
            <person name="Marchal E."/>
            <person name="English S."/>
            <person name="Carruthers M."/>
            <person name="Jennings E.C."/>
            <person name="Chiamaka E.L."/>
            <person name="Frigard R.A."/>
            <person name="Pippel M."/>
            <person name="Attardo G.M."/>
            <person name="Benoit J.B."/>
            <person name="Bornberg-Bauer E."/>
            <person name="Tobe S.S."/>
        </authorList>
    </citation>
    <scope>NUCLEOTIDE SEQUENCE</scope>
    <source>
        <strain evidence="1">Stay&amp;Tobe</strain>
    </source>
</reference>
<keyword evidence="2" id="KW-1185">Reference proteome</keyword>
<feature type="non-terminal residue" evidence="1">
    <location>
        <position position="69"/>
    </location>
</feature>
<feature type="non-terminal residue" evidence="1">
    <location>
        <position position="1"/>
    </location>
</feature>